<sequence>MASEIEEWEIPYTYHNVTLLTSLDSFKRDLLSEWPRMTHGMLKFTSISALSMKWVNFTMVHTKMWKNNVKPVNS</sequence>
<organism evidence="1">
    <name type="scientific">Rhizophora mucronata</name>
    <name type="common">Asiatic mangrove</name>
    <dbReference type="NCBI Taxonomy" id="61149"/>
    <lineage>
        <taxon>Eukaryota</taxon>
        <taxon>Viridiplantae</taxon>
        <taxon>Streptophyta</taxon>
        <taxon>Embryophyta</taxon>
        <taxon>Tracheophyta</taxon>
        <taxon>Spermatophyta</taxon>
        <taxon>Magnoliopsida</taxon>
        <taxon>eudicotyledons</taxon>
        <taxon>Gunneridae</taxon>
        <taxon>Pentapetalae</taxon>
        <taxon>rosids</taxon>
        <taxon>fabids</taxon>
        <taxon>Malpighiales</taxon>
        <taxon>Rhizophoraceae</taxon>
        <taxon>Rhizophora</taxon>
    </lineage>
</organism>
<proteinExistence type="predicted"/>
<dbReference type="AlphaFoldDB" id="A0A2P2L2A0"/>
<accession>A0A2P2L2A0</accession>
<name>A0A2P2L2A0_RHIMU</name>
<reference evidence="1" key="1">
    <citation type="submission" date="2018-02" db="EMBL/GenBank/DDBJ databases">
        <title>Rhizophora mucronata_Transcriptome.</title>
        <authorList>
            <person name="Meera S.P."/>
            <person name="Sreeshan A."/>
            <person name="Augustine A."/>
        </authorList>
    </citation>
    <scope>NUCLEOTIDE SEQUENCE</scope>
    <source>
        <tissue evidence="1">Leaf</tissue>
    </source>
</reference>
<dbReference type="EMBL" id="GGEC01031615">
    <property type="protein sequence ID" value="MBX12099.1"/>
    <property type="molecule type" value="Transcribed_RNA"/>
</dbReference>
<evidence type="ECO:0000313" key="1">
    <source>
        <dbReference type="EMBL" id="MBX12099.1"/>
    </source>
</evidence>
<protein>
    <submittedName>
        <fullName evidence="1">Uncharacterized protein MANES_01G173500</fullName>
    </submittedName>
</protein>